<dbReference type="InterPro" id="IPR025799">
    <property type="entry name" value="Arg_MeTrfase"/>
</dbReference>
<keyword evidence="2 7" id="KW-0489">Methyltransferase</keyword>
<dbReference type="PANTHER" id="PTHR11006:SF47">
    <property type="entry name" value="PROTEIN ARGININE N-METHYLTRANSFERASE 8"/>
    <property type="match status" value="1"/>
</dbReference>
<dbReference type="Pfam" id="PF06325">
    <property type="entry name" value="PrmA"/>
    <property type="match status" value="1"/>
</dbReference>
<gene>
    <name evidence="9" type="ORF">HGM15179_013516</name>
</gene>
<evidence type="ECO:0000256" key="6">
    <source>
        <dbReference type="ARBA" id="ARBA00049303"/>
    </source>
</evidence>
<evidence type="ECO:0000256" key="5">
    <source>
        <dbReference type="ARBA" id="ARBA00047384"/>
    </source>
</evidence>
<dbReference type="CDD" id="cd02440">
    <property type="entry name" value="AdoMet_MTases"/>
    <property type="match status" value="1"/>
</dbReference>
<comment type="caution">
    <text evidence="9">The sequence shown here is derived from an EMBL/GenBank/DDBJ whole genome shotgun (WGS) entry which is preliminary data.</text>
</comment>
<evidence type="ECO:0000313" key="10">
    <source>
        <dbReference type="Proteomes" id="UP000796761"/>
    </source>
</evidence>
<dbReference type="GO" id="GO:0035242">
    <property type="term" value="F:protein-arginine omega-N asymmetric methyltransferase activity"/>
    <property type="evidence" value="ECO:0007669"/>
    <property type="project" value="UniProtKB-EC"/>
</dbReference>
<dbReference type="InterPro" id="IPR055135">
    <property type="entry name" value="PRMT_dom"/>
</dbReference>
<dbReference type="FunFam" id="3.40.50.150:FF:000003">
    <property type="entry name" value="Blast:Protein arginine N-methyltransferase 1"/>
    <property type="match status" value="1"/>
</dbReference>
<dbReference type="FunFam" id="2.70.160.11:FF:000001">
    <property type="entry name" value="Blast:Protein arginine N-methyltransferase 1"/>
    <property type="match status" value="1"/>
</dbReference>
<evidence type="ECO:0000256" key="2">
    <source>
        <dbReference type="ARBA" id="ARBA00022603"/>
    </source>
</evidence>
<dbReference type="InterPro" id="IPR029063">
    <property type="entry name" value="SAM-dependent_MTases_sf"/>
</dbReference>
<dbReference type="Pfam" id="PF22528">
    <property type="entry name" value="PRMT_C"/>
    <property type="match status" value="1"/>
</dbReference>
<dbReference type="AlphaFoldDB" id="A0A8K1G7V2"/>
<keyword evidence="4 7" id="KW-0949">S-adenosyl-L-methionine</keyword>
<evidence type="ECO:0000256" key="4">
    <source>
        <dbReference type="ARBA" id="ARBA00022691"/>
    </source>
</evidence>
<evidence type="ECO:0000313" key="9">
    <source>
        <dbReference type="EMBL" id="TRZ13589.1"/>
    </source>
</evidence>
<feature type="domain" description="Protein arginine N-methyltransferase" evidence="8">
    <location>
        <begin position="157"/>
        <end position="308"/>
    </location>
</feature>
<evidence type="ECO:0000256" key="7">
    <source>
        <dbReference type="PROSITE-ProRule" id="PRU01015"/>
    </source>
</evidence>
<dbReference type="EMBL" id="SWJQ01000496">
    <property type="protein sequence ID" value="TRZ13589.1"/>
    <property type="molecule type" value="Genomic_DNA"/>
</dbReference>
<dbReference type="PANTHER" id="PTHR11006">
    <property type="entry name" value="PROTEIN ARGININE N-METHYLTRANSFERASE"/>
    <property type="match status" value="1"/>
</dbReference>
<organism evidence="9 10">
    <name type="scientific">Zosterops borbonicus</name>
    <dbReference type="NCBI Taxonomy" id="364589"/>
    <lineage>
        <taxon>Eukaryota</taxon>
        <taxon>Metazoa</taxon>
        <taxon>Chordata</taxon>
        <taxon>Craniata</taxon>
        <taxon>Vertebrata</taxon>
        <taxon>Euteleostomi</taxon>
        <taxon>Archelosauria</taxon>
        <taxon>Archosauria</taxon>
        <taxon>Dinosauria</taxon>
        <taxon>Saurischia</taxon>
        <taxon>Theropoda</taxon>
        <taxon>Coelurosauria</taxon>
        <taxon>Aves</taxon>
        <taxon>Neognathae</taxon>
        <taxon>Neoaves</taxon>
        <taxon>Telluraves</taxon>
        <taxon>Australaves</taxon>
        <taxon>Passeriformes</taxon>
        <taxon>Sylvioidea</taxon>
        <taxon>Zosteropidae</taxon>
        <taxon>Zosterops</taxon>
    </lineage>
</organism>
<dbReference type="PROSITE" id="PS51678">
    <property type="entry name" value="SAM_MT_PRMT"/>
    <property type="match status" value="1"/>
</dbReference>
<dbReference type="GO" id="GO:0035241">
    <property type="term" value="F:protein-arginine omega-N monomethyltransferase activity"/>
    <property type="evidence" value="ECO:0007669"/>
    <property type="project" value="TreeGrafter"/>
</dbReference>
<dbReference type="OrthoDB" id="7848332at2759"/>
<dbReference type="GO" id="GO:0005886">
    <property type="term" value="C:plasma membrane"/>
    <property type="evidence" value="ECO:0007669"/>
    <property type="project" value="TreeGrafter"/>
</dbReference>
<dbReference type="GO" id="GO:0042054">
    <property type="term" value="F:histone methyltransferase activity"/>
    <property type="evidence" value="ECO:0007669"/>
    <property type="project" value="TreeGrafter"/>
</dbReference>
<dbReference type="Proteomes" id="UP000796761">
    <property type="component" value="Unassembled WGS sequence"/>
</dbReference>
<name>A0A8K1G7V2_9PASS</name>
<evidence type="ECO:0000256" key="3">
    <source>
        <dbReference type="ARBA" id="ARBA00022679"/>
    </source>
</evidence>
<evidence type="ECO:0000256" key="1">
    <source>
        <dbReference type="ARBA" id="ARBA00011925"/>
    </source>
</evidence>
<dbReference type="EC" id="2.1.1.319" evidence="1"/>
<comment type="catalytic activity">
    <reaction evidence="6">
        <text>L-arginyl-[protein] + S-adenosyl-L-methionine = N(omega)-methyl-L-arginyl-[protein] + S-adenosyl-L-homocysteine + H(+)</text>
        <dbReference type="Rhea" id="RHEA:48100"/>
        <dbReference type="Rhea" id="RHEA-COMP:10532"/>
        <dbReference type="Rhea" id="RHEA-COMP:11990"/>
        <dbReference type="ChEBI" id="CHEBI:15378"/>
        <dbReference type="ChEBI" id="CHEBI:29965"/>
        <dbReference type="ChEBI" id="CHEBI:57856"/>
        <dbReference type="ChEBI" id="CHEBI:59789"/>
        <dbReference type="ChEBI" id="CHEBI:65280"/>
    </reaction>
    <physiologicalReaction direction="left-to-right" evidence="6">
        <dbReference type="Rhea" id="RHEA:48101"/>
    </physiologicalReaction>
</comment>
<accession>A0A8K1G7V2</accession>
<keyword evidence="3 7" id="KW-0808">Transferase</keyword>
<sequence length="450" mass="51614">MAKLINPEEMTSRDYYFDSYAHFGIHEEMLKDEVRTLTYRNSMYHNKHVFKDKIVLDVGSGTGILSMFAAKAGAKKVYGIECSSISDYSEKIIKANHLDNIITIFKGKVEEVELPVDQVDIIISEWMGYCLFYESMLNTVIFARDKWLKPGGLMFPDRAALYVVAIEDRQYKDFKIHWWENVYGFDMTCIRDVAMKEPLVDIVDPKQVVTNACLIKEVDIYTVKTEELEFTSAFCLQIQRNDYIHALVTYFNIEFTKCHKKMGFSTAPDAPYTHWKQTVFYLEDYLTVRRGEEIYGTISMKPNAKNVAKKANGMLECLRKNIVYRLKEVILPLHSVLVRQILSAVLGVLGFKVQERLGVPGACPAERNEDDWGSGASLLGGKADRFVKTELGLFSLKKRRLRGDLINVCKYFKGECQENESRLFSVVPINRTRGKGQKLIEEEVPNEPAT</sequence>
<dbReference type="SUPFAM" id="SSF53335">
    <property type="entry name" value="S-adenosyl-L-methionine-dependent methyltransferases"/>
    <property type="match status" value="1"/>
</dbReference>
<dbReference type="Gene3D" id="2.70.160.11">
    <property type="entry name" value="Hnrnp arginine n-methyltransferase1"/>
    <property type="match status" value="1"/>
</dbReference>
<comment type="catalytic activity">
    <reaction evidence="5">
        <text>L-arginyl-[protein] + 2 S-adenosyl-L-methionine = N(omega),N(omega)-dimethyl-L-arginyl-[protein] + 2 S-adenosyl-L-homocysteine + 2 H(+)</text>
        <dbReference type="Rhea" id="RHEA:48096"/>
        <dbReference type="Rhea" id="RHEA-COMP:10532"/>
        <dbReference type="Rhea" id="RHEA-COMP:11991"/>
        <dbReference type="ChEBI" id="CHEBI:15378"/>
        <dbReference type="ChEBI" id="CHEBI:29965"/>
        <dbReference type="ChEBI" id="CHEBI:57856"/>
        <dbReference type="ChEBI" id="CHEBI:59789"/>
        <dbReference type="ChEBI" id="CHEBI:61897"/>
        <dbReference type="EC" id="2.1.1.319"/>
    </reaction>
    <physiologicalReaction direction="left-to-right" evidence="5">
        <dbReference type="Rhea" id="RHEA:48097"/>
    </physiologicalReaction>
</comment>
<keyword evidence="10" id="KW-1185">Reference proteome</keyword>
<reference evidence="9" key="1">
    <citation type="submission" date="2019-04" db="EMBL/GenBank/DDBJ databases">
        <title>Genome assembly of Zosterops borbonicus 15179.</title>
        <authorList>
            <person name="Leroy T."/>
            <person name="Anselmetti Y."/>
            <person name="Tilak M.-K."/>
            <person name="Nabholz B."/>
        </authorList>
    </citation>
    <scope>NUCLEOTIDE SEQUENCE</scope>
    <source>
        <strain evidence="9">HGM_15179</strain>
        <tissue evidence="9">Muscle</tissue>
    </source>
</reference>
<dbReference type="GO" id="GO:0032259">
    <property type="term" value="P:methylation"/>
    <property type="evidence" value="ECO:0007669"/>
    <property type="project" value="UniProtKB-KW"/>
</dbReference>
<dbReference type="Gene3D" id="3.40.50.150">
    <property type="entry name" value="Vaccinia Virus protein VP39"/>
    <property type="match status" value="1"/>
</dbReference>
<evidence type="ECO:0000259" key="8">
    <source>
        <dbReference type="Pfam" id="PF22528"/>
    </source>
</evidence>
<proteinExistence type="predicted"/>
<protein>
    <recommendedName>
        <fullName evidence="1">type I protein arginine methyltransferase</fullName>
        <ecNumber evidence="1">2.1.1.319</ecNumber>
    </recommendedName>
</protein>